<feature type="domain" description="Ketosynthase family 3 (KS3)" evidence="13">
    <location>
        <begin position="408"/>
        <end position="825"/>
    </location>
</feature>
<evidence type="ECO:0000256" key="2">
    <source>
        <dbReference type="ARBA" id="ARBA00018393"/>
    </source>
</evidence>
<dbReference type="Pfam" id="PF00550">
    <property type="entry name" value="PP-binding"/>
    <property type="match status" value="1"/>
</dbReference>
<evidence type="ECO:0000313" key="16">
    <source>
        <dbReference type="Proteomes" id="UP000002497"/>
    </source>
</evidence>
<dbReference type="InterPro" id="IPR001375">
    <property type="entry name" value="Peptidase_S9_cat"/>
</dbReference>
<evidence type="ECO:0000256" key="4">
    <source>
        <dbReference type="ARBA" id="ARBA00022553"/>
    </source>
</evidence>
<dbReference type="Pfam" id="PF16073">
    <property type="entry name" value="SAT"/>
    <property type="match status" value="1"/>
</dbReference>
<dbReference type="EMBL" id="GL636488">
    <property type="protein sequence ID" value="EFW20973.1"/>
    <property type="molecule type" value="Genomic_DNA"/>
</dbReference>
<dbReference type="GO" id="GO:0004315">
    <property type="term" value="F:3-oxoacyl-[acyl-carrier-protein] synthase activity"/>
    <property type="evidence" value="ECO:0007669"/>
    <property type="project" value="InterPro"/>
</dbReference>
<protein>
    <recommendedName>
        <fullName evidence="2">Non-reducing polyketide synthase nscA</fullName>
    </recommendedName>
    <alternativeName>
        <fullName evidence="8">Conidial yellow pigment biosynthesis polyketide synthase nscA</fullName>
    </alternativeName>
    <alternativeName>
        <fullName evidence="9">Neosartoricin B biosynthesis protein A</fullName>
    </alternativeName>
</protein>
<accession>E9CYE6</accession>
<feature type="region of interest" description="N-terminal hotdog fold" evidence="10">
    <location>
        <begin position="1324"/>
        <end position="1460"/>
    </location>
</feature>
<dbReference type="GO" id="GO:0006633">
    <property type="term" value="P:fatty acid biosynthetic process"/>
    <property type="evidence" value="ECO:0007669"/>
    <property type="project" value="InterPro"/>
</dbReference>
<keyword evidence="3" id="KW-0596">Phosphopantetheine</keyword>
<evidence type="ECO:0000259" key="14">
    <source>
        <dbReference type="PROSITE" id="PS52019"/>
    </source>
</evidence>
<feature type="active site" description="Proton donor; for dehydratase activity" evidence="10">
    <location>
        <position position="1554"/>
    </location>
</feature>
<dbReference type="InterPro" id="IPR014030">
    <property type="entry name" value="Ketoacyl_synth_N"/>
</dbReference>
<keyword evidence="6" id="KW-0808">Transferase</keyword>
<feature type="active site" description="Proton acceptor; for dehydratase activity" evidence="10">
    <location>
        <position position="1360"/>
    </location>
</feature>
<dbReference type="PROSITE" id="PS52019">
    <property type="entry name" value="PKS_MFAS_DH"/>
    <property type="match status" value="1"/>
</dbReference>
<dbReference type="InterPro" id="IPR018201">
    <property type="entry name" value="Ketoacyl_synth_AS"/>
</dbReference>
<dbReference type="PANTHER" id="PTHR43775">
    <property type="entry name" value="FATTY ACID SYNTHASE"/>
    <property type="match status" value="1"/>
</dbReference>
<gene>
    <name evidence="15" type="ORF">CPSG_02816</name>
</gene>
<keyword evidence="5" id="KW-0489">Methyltransferase</keyword>
<evidence type="ECO:0000256" key="7">
    <source>
        <dbReference type="ARBA" id="ARBA00023268"/>
    </source>
</evidence>
<dbReference type="InterPro" id="IPR049900">
    <property type="entry name" value="PKS_mFAS_DH"/>
</dbReference>
<evidence type="ECO:0000256" key="11">
    <source>
        <dbReference type="SAM" id="MobiDB-lite"/>
    </source>
</evidence>
<dbReference type="eggNOG" id="KOG1202">
    <property type="taxonomic scope" value="Eukaryota"/>
</dbReference>
<dbReference type="Pfam" id="PF00326">
    <property type="entry name" value="Peptidase_S9"/>
    <property type="match status" value="1"/>
</dbReference>
<evidence type="ECO:0000256" key="5">
    <source>
        <dbReference type="ARBA" id="ARBA00022603"/>
    </source>
</evidence>
<dbReference type="InterPro" id="IPR029058">
    <property type="entry name" value="AB_hydrolase_fold"/>
</dbReference>
<dbReference type="GO" id="GO:0006508">
    <property type="term" value="P:proteolysis"/>
    <property type="evidence" value="ECO:0007669"/>
    <property type="project" value="InterPro"/>
</dbReference>
<dbReference type="InterPro" id="IPR009081">
    <property type="entry name" value="PP-bd_ACP"/>
</dbReference>
<dbReference type="InterPro" id="IPR032088">
    <property type="entry name" value="SAT"/>
</dbReference>
<comment type="pathway">
    <text evidence="1">Secondary metabolite biosynthesis.</text>
</comment>
<keyword evidence="7" id="KW-0511">Multifunctional enzyme</keyword>
<evidence type="ECO:0000256" key="1">
    <source>
        <dbReference type="ARBA" id="ARBA00005179"/>
    </source>
</evidence>
<dbReference type="Proteomes" id="UP000002497">
    <property type="component" value="Unassembled WGS sequence"/>
</dbReference>
<dbReference type="Gene3D" id="3.40.47.10">
    <property type="match status" value="1"/>
</dbReference>
<dbReference type="GO" id="GO:0008168">
    <property type="term" value="F:methyltransferase activity"/>
    <property type="evidence" value="ECO:0007669"/>
    <property type="project" value="UniProtKB-KW"/>
</dbReference>
<sequence>MARTIIETMNSEGCHSRVHGRVDGCQEADGISVLFGPQGTVTSESMLEMRKFLEDNPALDFLSTTISELPALWPAVLDVCPSLDKIPAKKKLDELVRFLTEGGDPAAILSSEPLPSNNIIISPLTVVYQIIEFWKLSHGYFFDSNDDSGCQNPSNISDVQGFCLGFLTAISVSCSRSEAQFQSLSSKAVRLAMCLGAWVDFDALNHNVSECASAVAVRWKSDTHWKQLEHTMALYPKAYISCRTDAKTVTITLPERDSAPFMSELARLNLPAMLLEPRGRWHHRDHLPGLRDLLYLCQRDERFQFPDANGLNSSLLSNMNGEAITQGSLHSIALQSILTQQSRWDLLFDTWLLKGRSFGHFMIGEKVLVPRIANKGLSSTAALSSPPTATPTTAATMLEDQEEANIPDSAIAIIGMACRYPDADSLEEFWDLIKAGTCVVRPFPEDRFKPSCLNREPKGPFWGGYVREPDVFDHQFFGISGREAKSMDPQQRMSLAVAYEAMESAGYCGLRSGEFDRDIGCYVGVANDDYDCNVASHPINAFSLTGTLRSFIAGRISHFFGWSGPSVTLDTACSASAVAIHTACKALQTNDCSVALAGGACAVTSSRMTQNLIGAGFLSPTGASKAFDVDADGYCRAEGAGMVVLRRLQDAVQHGDSILGIITGSAVNQGSNCSPIIVPDSASQVALYKKALRVSGTLPAEVTYVEAHGTGTQVGDPNEFRSIRETFGSVDRQDDVFVGSVKDNIGHTEASSGVASLLKTILMMQKKTIPKLANFNRLNPKIEPLGKDHVVIPTQSREWKATKRRIALINNYGASGNNAALVLQEATASTSPAVSSPACSHYPIYISGKTAEAARSYCEPLRTFLSTGDRLSLSDIAYNLAIKQNRDFEHFLTLTASSVRDLSSQLKKIASGTTSTEVRSSHQRPAVVLCFGGQDGKLAHISKDLYDNCVVLQRYLAECESACAQELDLPSVLFPTIFNPGPIEDLVILHCTLFSIQYSCAKSWLDSGLKVDKLIGHSFGQLTALCVAGSLAVVEAVRLVAQRARLLQTHCSPPQNGLMLAVEGKLLDVEHLLRLAEQQQPRLSADIACYNGPQSFVIAGDEISIQEVEKAASLLSATCHFRMKRLENSHAFHSRLLDNIIPGLLQAAGELSFQAPAIPIEACTDNDDDWSQAITADKIARHTRAPVHFMNAVRRIEQQAQNGPVLWLEAGSGSPIIPMIKRATINHLDQHIYIATPLRSDVNSQLNLANATSCLWSSGVRVQFWPFHSHQRSSYNWINLPPYQFAKTRHWLDYKPATAVWEETSITGPETTLDENTELIRRLHPTNHNLSYRDGSGEENVALFEINPKNELYQLGTQGHEVVDQSLCPASMYTEFVLTASRLLTHAETDLVPRVSRLAMSSPLVLNPVGRIFLRLQAVEKSLSWDFSIYSHDRQTNPLAAEAAITTHGTGCVTLISEESSSSSISASSTISPFRSLQSLILQRCHEIQNSPMSIGYKGPTVYKAFRPVVTYVDYYRGIQSIYNLGQEAVAHITMPPARPPNMGTGVCDPVLIDSFTQVSGVLANCFALGEENPGEMWVCNFIGDIELSREFIEHAREDKHAWTAYGKYEIPTPKRLTCDIFVFEPLSGNIVFTIRAIEFQKVSVKSLSKILGRLNNNDNRKMTPASQTRPVQDTWAPVNEKPQVPEITRSTATITRAAASPTGNADSFGSLSLQKELDLSARRVPADMPIPDIQPVSSSASSSLEKIQEMLQDILEIPLETISPNALLEDLGIDSLLATELFSEMNKRFAVSISHSQFATISDVQGLAGLVSVTTTPETYSRRLGPASSTSASRLPSSSPTEAASTRPSSVEPSSSRSSPPPTYPSQLERETVVYGERDGIPLSADIYYPNGNNGLGKPLPIALMIHGGGHVMYTRKDIRDDQTKILLRAGFLPISIDYRLCPEVSLHEGAMQDVCDALYWARNILPNLTLPGRPDISADGDRVVAVGWSSGGQLAMSLGWMASSLGIRPPEAVFAFYCPTDYEDPFWSRPNRPFNQEPVPLSSSPRSEGYEHLYEGLCDKPIVGYSPGASKRALGGWMSLDDARSRIILHMNWEGQSLPILINGLSRKRIPTKLPSPSIEQIRNISPLAHIRAGRYRTPTFFIHGTRDDLVPWQQSQRTYEALIENGVPAQLVILEDALHLFDMYRDFKRNARAIKAVNDGFEFLRAYV</sequence>
<dbReference type="GO" id="GO:0008236">
    <property type="term" value="F:serine-type peptidase activity"/>
    <property type="evidence" value="ECO:0007669"/>
    <property type="project" value="InterPro"/>
</dbReference>
<evidence type="ECO:0000259" key="13">
    <source>
        <dbReference type="PROSITE" id="PS52004"/>
    </source>
</evidence>
<dbReference type="InterPro" id="IPR016036">
    <property type="entry name" value="Malonyl_transacylase_ACP-bd"/>
</dbReference>
<dbReference type="GO" id="GO:0044550">
    <property type="term" value="P:secondary metabolite biosynthetic process"/>
    <property type="evidence" value="ECO:0007669"/>
    <property type="project" value="TreeGrafter"/>
</dbReference>
<dbReference type="SUPFAM" id="SSF53901">
    <property type="entry name" value="Thiolase-like"/>
    <property type="match status" value="1"/>
</dbReference>
<organism evidence="16">
    <name type="scientific">Coccidioides posadasii (strain RMSCC 757 / Silveira)</name>
    <name type="common">Valley fever fungus</name>
    <dbReference type="NCBI Taxonomy" id="443226"/>
    <lineage>
        <taxon>Eukaryota</taxon>
        <taxon>Fungi</taxon>
        <taxon>Dikarya</taxon>
        <taxon>Ascomycota</taxon>
        <taxon>Pezizomycotina</taxon>
        <taxon>Eurotiomycetes</taxon>
        <taxon>Eurotiomycetidae</taxon>
        <taxon>Onygenales</taxon>
        <taxon>Onygenaceae</taxon>
        <taxon>Coccidioides</taxon>
    </lineage>
</organism>
<dbReference type="Pfam" id="PF00109">
    <property type="entry name" value="ketoacyl-synt"/>
    <property type="match status" value="1"/>
</dbReference>
<reference evidence="16" key="2">
    <citation type="submission" date="2010-03" db="EMBL/GenBank/DDBJ databases">
        <title>The genome sequence of Coccidioides posadasii strain Silveira.</title>
        <authorList>
            <consortium name="The Broad Institute Genome Sequencing Center for Infectious Disease"/>
            <person name="Neafsey D."/>
            <person name="Orbach M."/>
            <person name="Henn M.R."/>
            <person name="Cole G.T."/>
            <person name="Galgiani J."/>
            <person name="Gardner M.J."/>
            <person name="Kirkland T.N."/>
            <person name="Taylor J.W."/>
            <person name="Young S.K."/>
            <person name="Zeng Q."/>
            <person name="Koehrsen M."/>
            <person name="Alvarado L."/>
            <person name="Berlin A."/>
            <person name="Borenstein D."/>
            <person name="Chapman S.B."/>
            <person name="Chen Z."/>
            <person name="Engels R."/>
            <person name="Freedman E."/>
            <person name="Gellesch M."/>
            <person name="Goldberg J."/>
            <person name="Griggs A."/>
            <person name="Gujja S."/>
            <person name="Heilman E."/>
            <person name="Heiman D."/>
            <person name="Howarth C."/>
            <person name="Jen D."/>
            <person name="Larson L."/>
            <person name="Mehta T."/>
            <person name="Neiman D."/>
            <person name="Park D."/>
            <person name="Pearson M."/>
            <person name="Richards J."/>
            <person name="Roberts A."/>
            <person name="Saif S."/>
            <person name="Shea T."/>
            <person name="Shenoy N."/>
            <person name="Sisk P."/>
            <person name="Stolte C."/>
            <person name="Sykes S."/>
            <person name="Walk T."/>
            <person name="White J."/>
            <person name="Yandava C."/>
            <person name="Haas B."/>
            <person name="Nusbaum C."/>
            <person name="Birren B."/>
        </authorList>
    </citation>
    <scope>NUCLEOTIDE SEQUENCE [LARGE SCALE GENOMIC DNA]</scope>
    <source>
        <strain evidence="16">RMSCC 757 / Silveira</strain>
    </source>
</reference>
<keyword evidence="4" id="KW-0597">Phosphoprotein</keyword>
<dbReference type="VEuPathDB" id="FungiDB:CPSG_02816"/>
<dbReference type="Gene3D" id="3.40.366.10">
    <property type="entry name" value="Malonyl-Coenzyme A Acyl Carrier Protein, domain 2"/>
    <property type="match status" value="2"/>
</dbReference>
<dbReference type="InterPro" id="IPR050091">
    <property type="entry name" value="PKS_NRPS_Biosynth_Enz"/>
</dbReference>
<dbReference type="Pfam" id="PF02801">
    <property type="entry name" value="Ketoacyl-synt_C"/>
    <property type="match status" value="1"/>
</dbReference>
<feature type="domain" description="Carrier" evidence="12">
    <location>
        <begin position="1739"/>
        <end position="1816"/>
    </location>
</feature>
<dbReference type="GO" id="GO:0032259">
    <property type="term" value="P:methylation"/>
    <property type="evidence" value="ECO:0007669"/>
    <property type="project" value="UniProtKB-KW"/>
</dbReference>
<evidence type="ECO:0000256" key="10">
    <source>
        <dbReference type="PROSITE-ProRule" id="PRU01363"/>
    </source>
</evidence>
<dbReference type="InterPro" id="IPR016039">
    <property type="entry name" value="Thiolase-like"/>
</dbReference>
<dbReference type="SUPFAM" id="SSF47336">
    <property type="entry name" value="ACP-like"/>
    <property type="match status" value="1"/>
</dbReference>
<dbReference type="HOGENOM" id="CLU_000022_6_3_1"/>
<dbReference type="GO" id="GO:0004312">
    <property type="term" value="F:fatty acid synthase activity"/>
    <property type="evidence" value="ECO:0007669"/>
    <property type="project" value="TreeGrafter"/>
</dbReference>
<dbReference type="InterPro" id="IPR016035">
    <property type="entry name" value="Acyl_Trfase/lysoPLipase"/>
</dbReference>
<evidence type="ECO:0000259" key="12">
    <source>
        <dbReference type="PROSITE" id="PS50075"/>
    </source>
</evidence>
<reference evidence="16" key="1">
    <citation type="journal article" date="2010" name="Genome Res.">
        <title>Population genomic sequencing of Coccidioides fungi reveals recent hybridization and transposon control.</title>
        <authorList>
            <person name="Neafsey D.E."/>
            <person name="Barker B.M."/>
            <person name="Sharpton T.J."/>
            <person name="Stajich J.E."/>
            <person name="Park D.J."/>
            <person name="Whiston E."/>
            <person name="Hung C.-Y."/>
            <person name="McMahan C."/>
            <person name="White J."/>
            <person name="Sykes S."/>
            <person name="Heiman D."/>
            <person name="Young S."/>
            <person name="Zeng Q."/>
            <person name="Abouelleil A."/>
            <person name="Aftuck L."/>
            <person name="Bessette D."/>
            <person name="Brown A."/>
            <person name="FitzGerald M."/>
            <person name="Lui A."/>
            <person name="Macdonald J.P."/>
            <person name="Priest M."/>
            <person name="Orbach M.J."/>
            <person name="Galgiani J.N."/>
            <person name="Kirkland T.N."/>
            <person name="Cole G.T."/>
            <person name="Birren B.W."/>
            <person name="Henn M.R."/>
            <person name="Taylor J.W."/>
            <person name="Rounsley S.D."/>
        </authorList>
    </citation>
    <scope>NUCLEOTIDE SEQUENCE [LARGE SCALE GENOMIC DNA]</scope>
    <source>
        <strain evidence="16">RMSCC 757 / Silveira</strain>
    </source>
</reference>
<dbReference type="STRING" id="443226.E9CYE6"/>
<feature type="region of interest" description="Disordered" evidence="11">
    <location>
        <begin position="1819"/>
        <end position="1872"/>
    </location>
</feature>
<dbReference type="PANTHER" id="PTHR43775:SF21">
    <property type="entry name" value="NON-REDUCING POLYKETIDE SYNTHASE AUSA-RELATED"/>
    <property type="match status" value="1"/>
</dbReference>
<dbReference type="Gene3D" id="3.30.70.3290">
    <property type="match status" value="1"/>
</dbReference>
<dbReference type="CDD" id="cd00833">
    <property type="entry name" value="PKS"/>
    <property type="match status" value="1"/>
</dbReference>
<evidence type="ECO:0000256" key="8">
    <source>
        <dbReference type="ARBA" id="ARBA00031359"/>
    </source>
</evidence>
<evidence type="ECO:0000256" key="6">
    <source>
        <dbReference type="ARBA" id="ARBA00022679"/>
    </source>
</evidence>
<dbReference type="Pfam" id="PF00698">
    <property type="entry name" value="Acyl_transf_1"/>
    <property type="match status" value="1"/>
</dbReference>
<feature type="region of interest" description="C-terminal hotdog fold" evidence="10">
    <location>
        <begin position="1493"/>
        <end position="1649"/>
    </location>
</feature>
<dbReference type="SUPFAM" id="SSF55048">
    <property type="entry name" value="Probable ACP-binding domain of malonyl-CoA ACP transacylase"/>
    <property type="match status" value="1"/>
</dbReference>
<feature type="domain" description="PKS/mFAS DH" evidence="14">
    <location>
        <begin position="1324"/>
        <end position="1649"/>
    </location>
</feature>
<dbReference type="Gene3D" id="3.10.129.110">
    <property type="entry name" value="Polyketide synthase dehydratase"/>
    <property type="match status" value="1"/>
</dbReference>
<evidence type="ECO:0000256" key="3">
    <source>
        <dbReference type="ARBA" id="ARBA00022450"/>
    </source>
</evidence>
<dbReference type="PROSITE" id="PS00606">
    <property type="entry name" value="KS3_1"/>
    <property type="match status" value="1"/>
</dbReference>
<dbReference type="VEuPathDB" id="FungiDB:D8B26_002750"/>
<dbReference type="SUPFAM" id="SSF52151">
    <property type="entry name" value="FabD/lysophospholipase-like"/>
    <property type="match status" value="1"/>
</dbReference>
<name>E9CYE6_COCPS</name>
<dbReference type="Gene3D" id="3.40.50.1820">
    <property type="entry name" value="alpha/beta hydrolase"/>
    <property type="match status" value="1"/>
</dbReference>
<dbReference type="InterPro" id="IPR001227">
    <property type="entry name" value="Ac_transferase_dom_sf"/>
</dbReference>
<dbReference type="InterPro" id="IPR013094">
    <property type="entry name" value="AB_hydrolase_3"/>
</dbReference>
<dbReference type="InterPro" id="IPR036736">
    <property type="entry name" value="ACP-like_sf"/>
</dbReference>
<dbReference type="PROSITE" id="PS52004">
    <property type="entry name" value="KS3_2"/>
    <property type="match status" value="1"/>
</dbReference>
<dbReference type="InterPro" id="IPR014043">
    <property type="entry name" value="Acyl_transferase_dom"/>
</dbReference>
<keyword evidence="16" id="KW-1185">Reference proteome</keyword>
<evidence type="ECO:0000256" key="9">
    <source>
        <dbReference type="ARBA" id="ARBA00033379"/>
    </source>
</evidence>
<dbReference type="SMART" id="SM00825">
    <property type="entry name" value="PKS_KS"/>
    <property type="match status" value="1"/>
</dbReference>
<dbReference type="Gene3D" id="1.10.1200.10">
    <property type="entry name" value="ACP-like"/>
    <property type="match status" value="1"/>
</dbReference>
<dbReference type="InterPro" id="IPR042104">
    <property type="entry name" value="PKS_dehydratase_sf"/>
</dbReference>
<proteinExistence type="predicted"/>
<dbReference type="Pfam" id="PF07859">
    <property type="entry name" value="Abhydrolase_3"/>
    <property type="match status" value="1"/>
</dbReference>
<dbReference type="PROSITE" id="PS50075">
    <property type="entry name" value="CARRIER"/>
    <property type="match status" value="1"/>
</dbReference>
<dbReference type="InterPro" id="IPR020841">
    <property type="entry name" value="PKS_Beta-ketoAc_synthase_dom"/>
</dbReference>
<feature type="compositionally biased region" description="Low complexity" evidence="11">
    <location>
        <begin position="1827"/>
        <end position="1859"/>
    </location>
</feature>
<dbReference type="OMA" id="KDNIGHT"/>
<dbReference type="InterPro" id="IPR014031">
    <property type="entry name" value="Ketoacyl_synth_C"/>
</dbReference>
<evidence type="ECO:0000313" key="15">
    <source>
        <dbReference type="EMBL" id="EFW20973.1"/>
    </source>
</evidence>
<dbReference type="SUPFAM" id="SSF53474">
    <property type="entry name" value="alpha/beta-Hydrolases"/>
    <property type="match status" value="1"/>
</dbReference>
<dbReference type="SMART" id="SM00827">
    <property type="entry name" value="PKS_AT"/>
    <property type="match status" value="1"/>
</dbReference>
<dbReference type="OrthoDB" id="429813at2759"/>